<evidence type="ECO:0000256" key="3">
    <source>
        <dbReference type="ARBA" id="ARBA00022679"/>
    </source>
</evidence>
<evidence type="ECO:0000256" key="6">
    <source>
        <dbReference type="ARBA" id="ARBA00022840"/>
    </source>
</evidence>
<dbReference type="GO" id="GO:0005524">
    <property type="term" value="F:ATP binding"/>
    <property type="evidence" value="ECO:0007669"/>
    <property type="project" value="UniProtKB-UniRule"/>
</dbReference>
<dbReference type="PROSITE" id="PS50011">
    <property type="entry name" value="PROTEIN_KINASE_DOM"/>
    <property type="match status" value="1"/>
</dbReference>
<keyword evidence="6 9" id="KW-0067">ATP-binding</keyword>
<keyword evidence="3" id="KW-0808">Transferase</keyword>
<evidence type="ECO:0000256" key="9">
    <source>
        <dbReference type="PROSITE-ProRule" id="PRU10141"/>
    </source>
</evidence>
<feature type="region of interest" description="Disordered" evidence="10">
    <location>
        <begin position="439"/>
        <end position="460"/>
    </location>
</feature>
<dbReference type="EC" id="2.7.11.1" evidence="1"/>
<evidence type="ECO:0000313" key="13">
    <source>
        <dbReference type="Proteomes" id="UP000836841"/>
    </source>
</evidence>
<dbReference type="PANTHER" id="PTHR45621">
    <property type="entry name" value="OS01G0588500 PROTEIN-RELATED"/>
    <property type="match status" value="1"/>
</dbReference>
<evidence type="ECO:0000256" key="5">
    <source>
        <dbReference type="ARBA" id="ARBA00022777"/>
    </source>
</evidence>
<keyword evidence="5" id="KW-0418">Kinase</keyword>
<dbReference type="Proteomes" id="UP000836841">
    <property type="component" value="Unassembled WGS sequence"/>
</dbReference>
<evidence type="ECO:0000259" key="11">
    <source>
        <dbReference type="PROSITE" id="PS50011"/>
    </source>
</evidence>
<keyword evidence="2" id="KW-0723">Serine/threonine-protein kinase</keyword>
<comment type="catalytic activity">
    <reaction evidence="8">
        <text>L-seryl-[protein] + ATP = O-phospho-L-seryl-[protein] + ADP + H(+)</text>
        <dbReference type="Rhea" id="RHEA:17989"/>
        <dbReference type="Rhea" id="RHEA-COMP:9863"/>
        <dbReference type="Rhea" id="RHEA-COMP:11604"/>
        <dbReference type="ChEBI" id="CHEBI:15378"/>
        <dbReference type="ChEBI" id="CHEBI:29999"/>
        <dbReference type="ChEBI" id="CHEBI:30616"/>
        <dbReference type="ChEBI" id="CHEBI:83421"/>
        <dbReference type="ChEBI" id="CHEBI:456216"/>
        <dbReference type="EC" id="2.7.11.1"/>
    </reaction>
</comment>
<feature type="binding site" evidence="9">
    <location>
        <position position="126"/>
    </location>
    <ligand>
        <name>ATP</name>
        <dbReference type="ChEBI" id="CHEBI:30616"/>
    </ligand>
</feature>
<dbReference type="FunFam" id="1.10.510.10:FF:001023">
    <property type="entry name" value="Os07g0541700 protein"/>
    <property type="match status" value="1"/>
</dbReference>
<dbReference type="SUPFAM" id="SSF56112">
    <property type="entry name" value="Protein kinase-like (PK-like)"/>
    <property type="match status" value="1"/>
</dbReference>
<evidence type="ECO:0000313" key="12">
    <source>
        <dbReference type="EMBL" id="CAH2042358.1"/>
    </source>
</evidence>
<proteinExistence type="predicted"/>
<dbReference type="PROSITE" id="PS00107">
    <property type="entry name" value="PROTEIN_KINASE_ATP"/>
    <property type="match status" value="1"/>
</dbReference>
<dbReference type="AlphaFoldDB" id="A0AAU9RLP2"/>
<evidence type="ECO:0000256" key="1">
    <source>
        <dbReference type="ARBA" id="ARBA00012513"/>
    </source>
</evidence>
<protein>
    <recommendedName>
        <fullName evidence="1">non-specific serine/threonine protein kinase</fullName>
        <ecNumber evidence="1">2.7.11.1</ecNumber>
    </recommendedName>
</protein>
<feature type="compositionally biased region" description="Basic and acidic residues" evidence="10">
    <location>
        <begin position="446"/>
        <end position="457"/>
    </location>
</feature>
<feature type="domain" description="Protein kinase" evidence="11">
    <location>
        <begin position="91"/>
        <end position="430"/>
    </location>
</feature>
<dbReference type="InterPro" id="IPR050823">
    <property type="entry name" value="Plant_Ser_Thr_Prot_Kinase"/>
</dbReference>
<accession>A0AAU9RLP2</accession>
<dbReference type="InterPro" id="IPR017441">
    <property type="entry name" value="Protein_kinase_ATP_BS"/>
</dbReference>
<organism evidence="12 13">
    <name type="scientific">Thlaspi arvense</name>
    <name type="common">Field penny-cress</name>
    <dbReference type="NCBI Taxonomy" id="13288"/>
    <lineage>
        <taxon>Eukaryota</taxon>
        <taxon>Viridiplantae</taxon>
        <taxon>Streptophyta</taxon>
        <taxon>Embryophyta</taxon>
        <taxon>Tracheophyta</taxon>
        <taxon>Spermatophyta</taxon>
        <taxon>Magnoliopsida</taxon>
        <taxon>eudicotyledons</taxon>
        <taxon>Gunneridae</taxon>
        <taxon>Pentapetalae</taxon>
        <taxon>rosids</taxon>
        <taxon>malvids</taxon>
        <taxon>Brassicales</taxon>
        <taxon>Brassicaceae</taxon>
        <taxon>Thlaspideae</taxon>
        <taxon>Thlaspi</taxon>
    </lineage>
</organism>
<reference evidence="12 13" key="1">
    <citation type="submission" date="2022-03" db="EMBL/GenBank/DDBJ databases">
        <authorList>
            <person name="Nunn A."/>
            <person name="Chopra R."/>
            <person name="Nunn A."/>
            <person name="Contreras Garrido A."/>
        </authorList>
    </citation>
    <scope>NUCLEOTIDE SEQUENCE [LARGE SCALE GENOMIC DNA]</scope>
</reference>
<evidence type="ECO:0000256" key="8">
    <source>
        <dbReference type="ARBA" id="ARBA00048679"/>
    </source>
</evidence>
<dbReference type="InterPro" id="IPR000719">
    <property type="entry name" value="Prot_kinase_dom"/>
</dbReference>
<dbReference type="InterPro" id="IPR011009">
    <property type="entry name" value="Kinase-like_dom_sf"/>
</dbReference>
<dbReference type="Pfam" id="PF00069">
    <property type="entry name" value="Pkinase"/>
    <property type="match status" value="1"/>
</dbReference>
<dbReference type="EMBL" id="CAJVSB020000170">
    <property type="protein sequence ID" value="CAH2042358.1"/>
    <property type="molecule type" value="Genomic_DNA"/>
</dbReference>
<name>A0AAU9RLP2_THLAR</name>
<comment type="caution">
    <text evidence="12">The sequence shown here is derived from an EMBL/GenBank/DDBJ whole genome shotgun (WGS) entry which is preliminary data.</text>
</comment>
<keyword evidence="4 9" id="KW-0547">Nucleotide-binding</keyword>
<comment type="catalytic activity">
    <reaction evidence="7">
        <text>L-threonyl-[protein] + ATP = O-phospho-L-threonyl-[protein] + ADP + H(+)</text>
        <dbReference type="Rhea" id="RHEA:46608"/>
        <dbReference type="Rhea" id="RHEA-COMP:11060"/>
        <dbReference type="Rhea" id="RHEA-COMP:11605"/>
        <dbReference type="ChEBI" id="CHEBI:15378"/>
        <dbReference type="ChEBI" id="CHEBI:30013"/>
        <dbReference type="ChEBI" id="CHEBI:30616"/>
        <dbReference type="ChEBI" id="CHEBI:61977"/>
        <dbReference type="ChEBI" id="CHEBI:456216"/>
        <dbReference type="EC" id="2.7.11.1"/>
    </reaction>
</comment>
<gene>
    <name evidence="12" type="ORF">TAV2_LOCUS4703</name>
</gene>
<evidence type="ECO:0000256" key="4">
    <source>
        <dbReference type="ARBA" id="ARBA00022741"/>
    </source>
</evidence>
<dbReference type="Gene3D" id="1.10.510.10">
    <property type="entry name" value="Transferase(Phosphotransferase) domain 1"/>
    <property type="match status" value="1"/>
</dbReference>
<dbReference type="GO" id="GO:0004674">
    <property type="term" value="F:protein serine/threonine kinase activity"/>
    <property type="evidence" value="ECO:0007669"/>
    <property type="project" value="UniProtKB-KW"/>
</dbReference>
<dbReference type="Gene3D" id="3.30.200.20">
    <property type="entry name" value="Phosphorylase Kinase, domain 1"/>
    <property type="match status" value="2"/>
</dbReference>
<evidence type="ECO:0000256" key="10">
    <source>
        <dbReference type="SAM" id="MobiDB-lite"/>
    </source>
</evidence>
<evidence type="ECO:0000256" key="2">
    <source>
        <dbReference type="ARBA" id="ARBA00022527"/>
    </source>
</evidence>
<keyword evidence="13" id="KW-1185">Reference proteome</keyword>
<evidence type="ECO:0000256" key="7">
    <source>
        <dbReference type="ARBA" id="ARBA00047899"/>
    </source>
</evidence>
<sequence length="486" mass="55370">MVWLTMNCFPFRIGEKRYENKTIKSIFGQSSNSNVTEHEFRISASEEINSQDMSDTSTESMGRGSLLSLSGRPTNLRIFTYSELKTATKNFNRTAKLGEGGFGCVYQGIIKSYEEPEIKLDVAVKKLASRGVQAGREQLKVLRRCHGTPFLCNSSEGRELFLGHKEWVTEVNVLGVVEHPNLVKLVGYCAEDDERGIQRLLVYEYMPNKSVEDHLSFKSETTLPWAMRLKIAQDAARGLSFLHEGMDFQIIFRDFKSSNILLDEQWNAKLSDFGLARLGPTEGLTHVSTAMTFKLRYLNLTSRATTSKHQAVDLAVVGTMGYAAPEYVQTGRLTFKSDVWSYGVFLYELITGRRPLERNRPKNEQKLLEWVKPHLTDWKKFRQILDPRLEWNDSFRSARKLAIVANKCLVRHAKSRPKMSEVVEMLNCIVEAPEEVSGSQAPSRDILPKKPSDETNSKAKRRIAYVKMGESNWLFRKLSAKLARTC</sequence>